<proteinExistence type="predicted"/>
<dbReference type="GO" id="GO:0000155">
    <property type="term" value="F:phosphorelay sensor kinase activity"/>
    <property type="evidence" value="ECO:0007669"/>
    <property type="project" value="InterPro"/>
</dbReference>
<dbReference type="InterPro" id="IPR003661">
    <property type="entry name" value="HisK_dim/P_dom"/>
</dbReference>
<dbReference type="EC" id="2.7.13.3" evidence="3"/>
<dbReference type="PANTHER" id="PTHR45528:SF1">
    <property type="entry name" value="SENSOR HISTIDINE KINASE CPXA"/>
    <property type="match status" value="1"/>
</dbReference>
<dbReference type="Gene3D" id="1.10.287.130">
    <property type="match status" value="1"/>
</dbReference>
<keyword evidence="9 17" id="KW-0418">Kinase</keyword>
<dbReference type="FunFam" id="3.30.565.10:FF:000013">
    <property type="entry name" value="Two-component sensor histidine kinase"/>
    <property type="match status" value="1"/>
</dbReference>
<dbReference type="InterPro" id="IPR005467">
    <property type="entry name" value="His_kinase_dom"/>
</dbReference>
<sequence length="366" mass="41814">MGRAIKSFRTKMLVLFMLSIATSALVTYGVYRGLQYYYHNYVYYEDQIALWRKWILKVGDVNFFLILFIPLAILIFYLLTIPYSGYFKSISKGIHHLANGEFSEQVVIETRDEFQSIAEDINRAGMKLQEAVTRGDFAESSKDQLVLNLAHDLRTPLTSVIGYLEYILQHEELSQETSTHYTTIAYTKSKRLETLIEQLFEITRMNYGNLSLKKKPIDLIQLLVQLTEELYPIFESQQLEARLDLPTTVLIHGDGELLARVFENLLANAARYGNDGQYVDIVGNILDDHIQIIVRNYGDFIPQEELPFLFDMFYSGDRARTEKAGSTGLGLYIAKNIIEQHGGTIVVQSDITATQFTVKLPIGSET</sequence>
<reference evidence="17" key="1">
    <citation type="submission" date="2022-05" db="EMBL/GenBank/DDBJ databases">
        <title>Novel bacterial taxa in a minimal lignocellulolytic consortium and its capacity to transform plastics disclosed by genome-resolved metagenomics.</title>
        <authorList>
            <person name="Rodriguez C.A.D."/>
            <person name="Diaz-Garcia L."/>
            <person name="Herrera K."/>
            <person name="Tarazona N.A."/>
            <person name="Sproer C."/>
            <person name="Overmann J."/>
            <person name="Jimenez D.J."/>
        </authorList>
    </citation>
    <scope>NUCLEOTIDE SEQUENCE</scope>
    <source>
        <strain evidence="17">MAG5</strain>
    </source>
</reference>
<dbReference type="AlphaFoldDB" id="A0A9J6ZFQ3"/>
<evidence type="ECO:0000313" key="17">
    <source>
        <dbReference type="EMBL" id="URN94941.1"/>
    </source>
</evidence>
<keyword evidence="4" id="KW-1003">Cell membrane</keyword>
<evidence type="ECO:0000256" key="4">
    <source>
        <dbReference type="ARBA" id="ARBA00022475"/>
    </source>
</evidence>
<dbReference type="PANTHER" id="PTHR45528">
    <property type="entry name" value="SENSOR HISTIDINE KINASE CPXA"/>
    <property type="match status" value="1"/>
</dbReference>
<dbReference type="InterPro" id="IPR003594">
    <property type="entry name" value="HATPase_dom"/>
</dbReference>
<evidence type="ECO:0000256" key="6">
    <source>
        <dbReference type="ARBA" id="ARBA00022679"/>
    </source>
</evidence>
<dbReference type="SUPFAM" id="SSF55874">
    <property type="entry name" value="ATPase domain of HSP90 chaperone/DNA topoisomerase II/histidine kinase"/>
    <property type="match status" value="1"/>
</dbReference>
<keyword evidence="8" id="KW-0547">Nucleotide-binding</keyword>
<evidence type="ECO:0000256" key="14">
    <source>
        <dbReference type="SAM" id="Phobius"/>
    </source>
</evidence>
<feature type="domain" description="Histidine kinase" evidence="15">
    <location>
        <begin position="148"/>
        <end position="364"/>
    </location>
</feature>
<comment type="catalytic activity">
    <reaction evidence="1">
        <text>ATP + protein L-histidine = ADP + protein N-phospho-L-histidine.</text>
        <dbReference type="EC" id="2.7.13.3"/>
    </reaction>
</comment>
<evidence type="ECO:0000256" key="1">
    <source>
        <dbReference type="ARBA" id="ARBA00000085"/>
    </source>
</evidence>
<feature type="transmembrane region" description="Helical" evidence="14">
    <location>
        <begin position="12"/>
        <end position="31"/>
    </location>
</feature>
<name>A0A9J6ZFQ3_9BACL</name>
<evidence type="ECO:0000256" key="7">
    <source>
        <dbReference type="ARBA" id="ARBA00022692"/>
    </source>
</evidence>
<keyword evidence="5" id="KW-0597">Phosphoprotein</keyword>
<evidence type="ECO:0000256" key="2">
    <source>
        <dbReference type="ARBA" id="ARBA00004651"/>
    </source>
</evidence>
<organism evidence="17 18">
    <name type="scientific">Candidatus Pristimantibacillus lignocellulolyticus</name>
    <dbReference type="NCBI Taxonomy" id="2994561"/>
    <lineage>
        <taxon>Bacteria</taxon>
        <taxon>Bacillati</taxon>
        <taxon>Bacillota</taxon>
        <taxon>Bacilli</taxon>
        <taxon>Bacillales</taxon>
        <taxon>Paenibacillaceae</taxon>
        <taxon>Candidatus Pristimantibacillus</taxon>
    </lineage>
</organism>
<evidence type="ECO:0000256" key="9">
    <source>
        <dbReference type="ARBA" id="ARBA00022777"/>
    </source>
</evidence>
<dbReference type="InterPro" id="IPR036890">
    <property type="entry name" value="HATPase_C_sf"/>
</dbReference>
<evidence type="ECO:0000256" key="5">
    <source>
        <dbReference type="ARBA" id="ARBA00022553"/>
    </source>
</evidence>
<evidence type="ECO:0000256" key="13">
    <source>
        <dbReference type="ARBA" id="ARBA00023136"/>
    </source>
</evidence>
<evidence type="ECO:0000256" key="8">
    <source>
        <dbReference type="ARBA" id="ARBA00022741"/>
    </source>
</evidence>
<dbReference type="SUPFAM" id="SSF47384">
    <property type="entry name" value="Homodimeric domain of signal transducing histidine kinase"/>
    <property type="match status" value="1"/>
</dbReference>
<comment type="subcellular location">
    <subcellularLocation>
        <location evidence="2">Cell membrane</location>
        <topology evidence="2">Multi-pass membrane protein</topology>
    </subcellularLocation>
</comment>
<dbReference type="GO" id="GO:0005886">
    <property type="term" value="C:plasma membrane"/>
    <property type="evidence" value="ECO:0007669"/>
    <property type="project" value="UniProtKB-SubCell"/>
</dbReference>
<evidence type="ECO:0000313" key="18">
    <source>
        <dbReference type="Proteomes" id="UP001056756"/>
    </source>
</evidence>
<dbReference type="Gene3D" id="6.10.340.10">
    <property type="match status" value="1"/>
</dbReference>
<feature type="transmembrane region" description="Helical" evidence="14">
    <location>
        <begin position="61"/>
        <end position="79"/>
    </location>
</feature>
<dbReference type="InterPro" id="IPR003660">
    <property type="entry name" value="HAMP_dom"/>
</dbReference>
<evidence type="ECO:0000256" key="10">
    <source>
        <dbReference type="ARBA" id="ARBA00022840"/>
    </source>
</evidence>
<keyword evidence="13 14" id="KW-0472">Membrane</keyword>
<keyword evidence="6" id="KW-0808">Transferase</keyword>
<keyword evidence="10" id="KW-0067">ATP-binding</keyword>
<evidence type="ECO:0000256" key="12">
    <source>
        <dbReference type="ARBA" id="ARBA00023012"/>
    </source>
</evidence>
<keyword evidence="11 14" id="KW-1133">Transmembrane helix</keyword>
<dbReference type="CDD" id="cd00082">
    <property type="entry name" value="HisKA"/>
    <property type="match status" value="1"/>
</dbReference>
<dbReference type="KEGG" id="plig:NAG76_01395"/>
<evidence type="ECO:0000256" key="3">
    <source>
        <dbReference type="ARBA" id="ARBA00012438"/>
    </source>
</evidence>
<dbReference type="PROSITE" id="PS50885">
    <property type="entry name" value="HAMP"/>
    <property type="match status" value="1"/>
</dbReference>
<accession>A0A9J6ZFQ3</accession>
<dbReference type="InterPro" id="IPR036097">
    <property type="entry name" value="HisK_dim/P_sf"/>
</dbReference>
<protein>
    <recommendedName>
        <fullName evidence="3">histidine kinase</fullName>
        <ecNumber evidence="3">2.7.13.3</ecNumber>
    </recommendedName>
</protein>
<keyword evidence="12" id="KW-0902">Two-component regulatory system</keyword>
<dbReference type="Proteomes" id="UP001056756">
    <property type="component" value="Chromosome"/>
</dbReference>
<dbReference type="InterPro" id="IPR004358">
    <property type="entry name" value="Sig_transdc_His_kin-like_C"/>
</dbReference>
<evidence type="ECO:0000256" key="11">
    <source>
        <dbReference type="ARBA" id="ARBA00022989"/>
    </source>
</evidence>
<keyword evidence="7 14" id="KW-0812">Transmembrane</keyword>
<dbReference type="CDD" id="cd06225">
    <property type="entry name" value="HAMP"/>
    <property type="match status" value="1"/>
</dbReference>
<dbReference type="GO" id="GO:0005524">
    <property type="term" value="F:ATP binding"/>
    <property type="evidence" value="ECO:0007669"/>
    <property type="project" value="UniProtKB-KW"/>
</dbReference>
<dbReference type="PRINTS" id="PR00344">
    <property type="entry name" value="BCTRLSENSOR"/>
</dbReference>
<dbReference type="Pfam" id="PF02518">
    <property type="entry name" value="HATPase_c"/>
    <property type="match status" value="1"/>
</dbReference>
<gene>
    <name evidence="17" type="ORF">NAG76_01395</name>
</gene>
<dbReference type="SMART" id="SM00388">
    <property type="entry name" value="HisKA"/>
    <property type="match status" value="1"/>
</dbReference>
<dbReference type="SMART" id="SM00387">
    <property type="entry name" value="HATPase_c"/>
    <property type="match status" value="1"/>
</dbReference>
<dbReference type="Gene3D" id="3.30.565.10">
    <property type="entry name" value="Histidine kinase-like ATPase, C-terminal domain"/>
    <property type="match status" value="1"/>
</dbReference>
<dbReference type="PROSITE" id="PS50109">
    <property type="entry name" value="HIS_KIN"/>
    <property type="match status" value="1"/>
</dbReference>
<evidence type="ECO:0000259" key="16">
    <source>
        <dbReference type="PROSITE" id="PS50885"/>
    </source>
</evidence>
<dbReference type="InterPro" id="IPR050398">
    <property type="entry name" value="HssS/ArlS-like"/>
</dbReference>
<dbReference type="EMBL" id="CP097899">
    <property type="protein sequence ID" value="URN94941.1"/>
    <property type="molecule type" value="Genomic_DNA"/>
</dbReference>
<dbReference type="Pfam" id="PF00512">
    <property type="entry name" value="HisKA"/>
    <property type="match status" value="1"/>
</dbReference>
<dbReference type="FunFam" id="1.10.287.130:FF:000001">
    <property type="entry name" value="Two-component sensor histidine kinase"/>
    <property type="match status" value="1"/>
</dbReference>
<feature type="domain" description="HAMP" evidence="16">
    <location>
        <begin position="88"/>
        <end position="133"/>
    </location>
</feature>
<dbReference type="CDD" id="cd00075">
    <property type="entry name" value="HATPase"/>
    <property type="match status" value="1"/>
</dbReference>
<evidence type="ECO:0000259" key="15">
    <source>
        <dbReference type="PROSITE" id="PS50109"/>
    </source>
</evidence>